<dbReference type="GO" id="GO:0006304">
    <property type="term" value="P:DNA modification"/>
    <property type="evidence" value="ECO:0007669"/>
    <property type="project" value="InterPro"/>
</dbReference>
<dbReference type="GO" id="GO:0016787">
    <property type="term" value="F:hydrolase activity"/>
    <property type="evidence" value="ECO:0007669"/>
    <property type="project" value="InterPro"/>
</dbReference>
<proteinExistence type="predicted"/>
<dbReference type="GO" id="GO:0005829">
    <property type="term" value="C:cytosol"/>
    <property type="evidence" value="ECO:0007669"/>
    <property type="project" value="TreeGrafter"/>
</dbReference>
<accession>C3NN84</accession>
<reference evidence="4 5" key="1">
    <citation type="journal article" date="2009" name="Proc. Natl. Acad. Sci. U.S.A.">
        <title>Biogeography of the Sulfolobus islandicus pan-genome.</title>
        <authorList>
            <person name="Reno M.L."/>
            <person name="Held N.L."/>
            <person name="Fields C.J."/>
            <person name="Burke P.V."/>
            <person name="Whitaker R.J."/>
        </authorList>
    </citation>
    <scope>NUCLEOTIDE SEQUENCE [LARGE SCALE GENOMIC DNA]</scope>
    <source>
        <strain evidence="5">Y.N.15.51 / Yellowstone #2</strain>
        <plasmid evidence="5">Plasmid pYN01</plasmid>
    </source>
</reference>
<feature type="domain" description="Helicase ATP-binding" evidence="2">
    <location>
        <begin position="156"/>
        <end position="311"/>
    </location>
</feature>
<dbReference type="GO" id="GO:0140097">
    <property type="term" value="F:catalytic activity, acting on DNA"/>
    <property type="evidence" value="ECO:0007669"/>
    <property type="project" value="UniProtKB-ARBA"/>
</dbReference>
<name>C3NN84_SACI1</name>
<dbReference type="SMART" id="SM00487">
    <property type="entry name" value="DEXDc"/>
    <property type="match status" value="1"/>
</dbReference>
<geneLocation type="plasmid" evidence="4 5">
    <name>pYN01</name>
</geneLocation>
<dbReference type="Gene3D" id="3.40.50.300">
    <property type="entry name" value="P-loop containing nucleotide triphosphate hydrolases"/>
    <property type="match status" value="2"/>
</dbReference>
<dbReference type="InterPro" id="IPR027417">
    <property type="entry name" value="P-loop_NTPase"/>
</dbReference>
<gene>
    <name evidence="4" type="ordered locus">YN1551_3202</name>
</gene>
<evidence type="ECO:0000256" key="1">
    <source>
        <dbReference type="SAM" id="MobiDB-lite"/>
    </source>
</evidence>
<dbReference type="Pfam" id="PF08463">
    <property type="entry name" value="EcoEI_R_C"/>
    <property type="match status" value="1"/>
</dbReference>
<dbReference type="PANTHER" id="PTHR47396">
    <property type="entry name" value="TYPE I RESTRICTION ENZYME ECOKI R PROTEIN"/>
    <property type="match status" value="1"/>
</dbReference>
<dbReference type="RefSeq" id="WP_012718290.1">
    <property type="nucleotide sequence ID" value="NC_012624.1"/>
</dbReference>
<evidence type="ECO:0000313" key="4">
    <source>
        <dbReference type="EMBL" id="ACP50077.1"/>
    </source>
</evidence>
<dbReference type="CDD" id="cd18799">
    <property type="entry name" value="SF2_C_EcoAI-like"/>
    <property type="match status" value="1"/>
</dbReference>
<dbReference type="CDD" id="cd18032">
    <property type="entry name" value="DEXHc_RE_I_III_res"/>
    <property type="match status" value="1"/>
</dbReference>
<protein>
    <submittedName>
        <fullName evidence="4">Type III restriction protein res subunit</fullName>
    </submittedName>
</protein>
<dbReference type="GeneID" id="7803108"/>
<dbReference type="GO" id="GO:0005524">
    <property type="term" value="F:ATP binding"/>
    <property type="evidence" value="ECO:0007669"/>
    <property type="project" value="InterPro"/>
</dbReference>
<dbReference type="InterPro" id="IPR013670">
    <property type="entry name" value="EcoEI_R_C_dom"/>
</dbReference>
<dbReference type="SUPFAM" id="SSF52540">
    <property type="entry name" value="P-loop containing nucleoside triphosphate hydrolases"/>
    <property type="match status" value="2"/>
</dbReference>
<organism evidence="4 5">
    <name type="scientific">Saccharolobus islandicus (strain Y.N.15.51 / Yellowstone #2)</name>
    <name type="common">Sulfolobus islandicus</name>
    <dbReference type="NCBI Taxonomy" id="419942"/>
    <lineage>
        <taxon>Archaea</taxon>
        <taxon>Thermoproteota</taxon>
        <taxon>Thermoprotei</taxon>
        <taxon>Sulfolobales</taxon>
        <taxon>Sulfolobaceae</taxon>
        <taxon>Saccharolobus</taxon>
    </lineage>
</organism>
<dbReference type="PANTHER" id="PTHR47396:SF1">
    <property type="entry name" value="ATP-DEPENDENT HELICASE IRC3-RELATED"/>
    <property type="match status" value="1"/>
</dbReference>
<dbReference type="GO" id="GO:0003677">
    <property type="term" value="F:DNA binding"/>
    <property type="evidence" value="ECO:0007669"/>
    <property type="project" value="InterPro"/>
</dbReference>
<evidence type="ECO:0000313" key="5">
    <source>
        <dbReference type="Proteomes" id="UP000006818"/>
    </source>
</evidence>
<sequence length="763" mass="88193">MPNTEADAITLCDEHLRKLGWNLEKFKKNHTLKDLFPNISFTENEGKHRPDYTLILGDKVILIEAKKKGVDLRAAIAEARESAKILRKYGVNVPYIYACDGQKWYMQNLDANTVETQVERFLKPEEVSVTLNPVSSSINALDLRNYQKIAVQQIITSFLSGKKRMLVEMATGTGKTEVVMAAIAKLLDEGKVKNVLYLVDRDSLATQTYQRFNARLGDKYNIRKLSGDINDLSADIIISTVQMLYVDEKFKLFNSDHFQLIVLDEAHRSYYGDWHKVVQYFNKAAVLGLTATPKIDKDVDNFAYFGYPIFRYTYSRGVKDGYLADTIYYKFLTNVDIYGIHDLGYDFDPNDLGKKVDIPMRNELIAEKYFEAINFKETKELKKAIVFAASIKHAENLRLAFIRKYNELMGYSPDNAEAEEIFRSIHSAIPNHEELVREFQSPNSRIKVAFTVDLLSTGVDAPDVEVIVMARPTKSRVLYLQMKGRGTRIYKEGNKVKDKFYLIDFVDTWRLENEEDKPITNEDIVKEEEEEEKEISELMGSTEEPQRTTAKKEVKREQKREEMVILDIPVSIVYAEVITPENFKNELKGISEQVVRQVKAYLQAQEEVQIKKTQFETAVRSFDYFYRKNGGKTLNENYLKELEAFLNEQGITEDVLKDTYGEPDATLKDFVEVALGLKTFPTPEERKRNLIKEWYNKKGYPKECERLFMALYDFRKRNPNIDKKAFFNAEVVKQAGGFSKVKGCFEDINSFWKLYDEAVMETG</sequence>
<dbReference type="InterPro" id="IPR001650">
    <property type="entry name" value="Helicase_C-like"/>
</dbReference>
<dbReference type="GO" id="GO:0120545">
    <property type="term" value="F:nucleic acid conformation isomerase activity"/>
    <property type="evidence" value="ECO:0007669"/>
    <property type="project" value="UniProtKB-ARBA"/>
</dbReference>
<dbReference type="PROSITE" id="PS51192">
    <property type="entry name" value="HELICASE_ATP_BIND_1"/>
    <property type="match status" value="1"/>
</dbReference>
<dbReference type="EMBL" id="CP001405">
    <property type="protein sequence ID" value="ACP50077.1"/>
    <property type="molecule type" value="Genomic_DNA"/>
</dbReference>
<dbReference type="KEGG" id="sin:YN1551_3202"/>
<dbReference type="REBASE" id="20761">
    <property type="entry name" value="SisYNORF3201P"/>
</dbReference>
<dbReference type="HOGENOM" id="CLU_371617_0_0_2"/>
<dbReference type="InterPro" id="IPR050742">
    <property type="entry name" value="Helicase_Restrict-Modif_Enz"/>
</dbReference>
<dbReference type="Pfam" id="PF04851">
    <property type="entry name" value="ResIII"/>
    <property type="match status" value="1"/>
</dbReference>
<evidence type="ECO:0000259" key="2">
    <source>
        <dbReference type="PROSITE" id="PS51192"/>
    </source>
</evidence>
<dbReference type="Pfam" id="PF00271">
    <property type="entry name" value="Helicase_C"/>
    <property type="match status" value="1"/>
</dbReference>
<dbReference type="InterPro" id="IPR014001">
    <property type="entry name" value="Helicase_ATP-bd"/>
</dbReference>
<feature type="compositionally biased region" description="Basic and acidic residues" evidence="1">
    <location>
        <begin position="544"/>
        <end position="554"/>
    </location>
</feature>
<dbReference type="Proteomes" id="UP000006818">
    <property type="component" value="Plasmid pYN01"/>
</dbReference>
<evidence type="ECO:0000259" key="3">
    <source>
        <dbReference type="PROSITE" id="PS51194"/>
    </source>
</evidence>
<dbReference type="PROSITE" id="PS51194">
    <property type="entry name" value="HELICASE_CTER"/>
    <property type="match status" value="1"/>
</dbReference>
<feature type="region of interest" description="Disordered" evidence="1">
    <location>
        <begin position="526"/>
        <end position="554"/>
    </location>
</feature>
<keyword evidence="4" id="KW-0614">Plasmid</keyword>
<feature type="domain" description="Helicase C-terminal" evidence="3">
    <location>
        <begin position="365"/>
        <end position="525"/>
    </location>
</feature>
<dbReference type="AlphaFoldDB" id="C3NN84"/>
<dbReference type="InterPro" id="IPR006935">
    <property type="entry name" value="Helicase/UvrB_N"/>
</dbReference>